<dbReference type="eggNOG" id="COG3431">
    <property type="taxonomic scope" value="Bacteria"/>
</dbReference>
<dbReference type="STRING" id="1549858.MC45_08650"/>
<name>A0A097EFS5_9SPHN</name>
<protein>
    <recommendedName>
        <fullName evidence="1">BLUF domain-containing protein</fullName>
    </recommendedName>
</protein>
<dbReference type="KEGG" id="stax:MC45_08650"/>
<keyword evidence="3" id="KW-1185">Reference proteome</keyword>
<dbReference type="GO" id="GO:0009882">
    <property type="term" value="F:blue light photoreceptor activity"/>
    <property type="evidence" value="ECO:0007669"/>
    <property type="project" value="InterPro"/>
</dbReference>
<dbReference type="InterPro" id="IPR036046">
    <property type="entry name" value="Acylphosphatase-like_dom_sf"/>
</dbReference>
<dbReference type="GO" id="GO:0071949">
    <property type="term" value="F:FAD binding"/>
    <property type="evidence" value="ECO:0007669"/>
    <property type="project" value="InterPro"/>
</dbReference>
<dbReference type="RefSeq" id="WP_038661894.1">
    <property type="nucleotide sequence ID" value="NZ_CP009571.1"/>
</dbReference>
<gene>
    <name evidence="2" type="ORF">MC45_08650</name>
</gene>
<evidence type="ECO:0000259" key="1">
    <source>
        <dbReference type="PROSITE" id="PS50925"/>
    </source>
</evidence>
<dbReference type="Pfam" id="PF04940">
    <property type="entry name" value="BLUF"/>
    <property type="match status" value="1"/>
</dbReference>
<organism evidence="2 3">
    <name type="scientific">Sphingomonas taxi</name>
    <dbReference type="NCBI Taxonomy" id="1549858"/>
    <lineage>
        <taxon>Bacteria</taxon>
        <taxon>Pseudomonadati</taxon>
        <taxon>Pseudomonadota</taxon>
        <taxon>Alphaproteobacteria</taxon>
        <taxon>Sphingomonadales</taxon>
        <taxon>Sphingomonadaceae</taxon>
        <taxon>Sphingomonas</taxon>
    </lineage>
</organism>
<evidence type="ECO:0000313" key="2">
    <source>
        <dbReference type="EMBL" id="AIT06425.1"/>
    </source>
</evidence>
<dbReference type="Proteomes" id="UP000033200">
    <property type="component" value="Chromosome"/>
</dbReference>
<dbReference type="SUPFAM" id="SSF54975">
    <property type="entry name" value="Acylphosphatase/BLUF domain-like"/>
    <property type="match status" value="1"/>
</dbReference>
<dbReference type="EMBL" id="CP009571">
    <property type="protein sequence ID" value="AIT06425.1"/>
    <property type="molecule type" value="Genomic_DNA"/>
</dbReference>
<accession>A0A097EFS5</accession>
<dbReference type="SMART" id="SM01034">
    <property type="entry name" value="BLUF"/>
    <property type="match status" value="1"/>
</dbReference>
<reference evidence="2 3" key="1">
    <citation type="submission" date="2014-09" db="EMBL/GenBank/DDBJ databases">
        <title>Using Illumina technology Improving SMRT sequencing Genome Assembly by RASTools.</title>
        <authorList>
            <person name="Zhou Y."/>
            <person name="Ma T."/>
            <person name="Liu T."/>
        </authorList>
    </citation>
    <scope>NUCLEOTIDE SEQUENCE [LARGE SCALE GENOMIC DNA]</scope>
    <source>
        <strain evidence="2 3">ATCC 55669</strain>
    </source>
</reference>
<dbReference type="AlphaFoldDB" id="A0A097EFS5"/>
<sequence length="131" mass="14395">MRQLVYISSVRKPAEVDPAVILAQSRRNNARARVTGLLFFDGKRFLQALEGDDATVDATFARIQADGRHHALVVLSNRSIEQREFGEWAMAYQAPGEDGGDPLERIGRLTANADPAVRATFAGFAKVRRAA</sequence>
<evidence type="ECO:0000313" key="3">
    <source>
        <dbReference type="Proteomes" id="UP000033200"/>
    </source>
</evidence>
<dbReference type="Gene3D" id="3.30.70.100">
    <property type="match status" value="1"/>
</dbReference>
<feature type="domain" description="BLUF" evidence="1">
    <location>
        <begin position="1"/>
        <end position="91"/>
    </location>
</feature>
<dbReference type="HOGENOM" id="CLU_097099_3_2_5"/>
<dbReference type="PROSITE" id="PS50925">
    <property type="entry name" value="BLUF"/>
    <property type="match status" value="1"/>
</dbReference>
<dbReference type="InterPro" id="IPR007024">
    <property type="entry name" value="BLUF_domain"/>
</dbReference>
<proteinExistence type="predicted"/>